<organism evidence="1 2">
    <name type="scientific">Limibacillus halophilus</name>
    <dbReference type="NCBI Taxonomy" id="1579333"/>
    <lineage>
        <taxon>Bacteria</taxon>
        <taxon>Pseudomonadati</taxon>
        <taxon>Pseudomonadota</taxon>
        <taxon>Alphaproteobacteria</taxon>
        <taxon>Rhodospirillales</taxon>
        <taxon>Rhodovibrionaceae</taxon>
        <taxon>Limibacillus</taxon>
    </lineage>
</organism>
<name>A0A839SNA7_9PROT</name>
<dbReference type="SUPFAM" id="SSF52833">
    <property type="entry name" value="Thioredoxin-like"/>
    <property type="match status" value="1"/>
</dbReference>
<dbReference type="PANTHER" id="PTHR36057">
    <property type="match status" value="1"/>
</dbReference>
<dbReference type="InterPro" id="IPR010634">
    <property type="entry name" value="DUF1223"/>
</dbReference>
<keyword evidence="2" id="KW-1185">Reference proteome</keyword>
<dbReference type="Proteomes" id="UP000581135">
    <property type="component" value="Unassembled WGS sequence"/>
</dbReference>
<comment type="caution">
    <text evidence="1">The sequence shown here is derived from an EMBL/GenBank/DDBJ whole genome shotgun (WGS) entry which is preliminary data.</text>
</comment>
<dbReference type="EMBL" id="JACHXA010000001">
    <property type="protein sequence ID" value="MBB3063932.1"/>
    <property type="molecule type" value="Genomic_DNA"/>
</dbReference>
<reference evidence="1 2" key="1">
    <citation type="submission" date="2020-08" db="EMBL/GenBank/DDBJ databases">
        <title>Genomic Encyclopedia of Type Strains, Phase III (KMG-III): the genomes of soil and plant-associated and newly described type strains.</title>
        <authorList>
            <person name="Whitman W."/>
        </authorList>
    </citation>
    <scope>NUCLEOTIDE SEQUENCE [LARGE SCALE GENOMIC DNA]</scope>
    <source>
        <strain evidence="1 2">CECT 8803</strain>
    </source>
</reference>
<gene>
    <name evidence="1" type="ORF">FHR98_000197</name>
</gene>
<sequence>MRRWPYIDGMRTVRTTADPTMTTRLLAVWVFTLVLGAYLLGGGHPVNAADPAAKTPVVVELYTSQGCSSCPPADQLLAELATDETIVALSLHVDYWDYIGWQDPFSDPLYTDRQRAYLASLSNRFIYTPQIIVDGRWDVVGSRRNQVLEAIEKARGTPKIPIILEQQRLTIPAGHAPDGGATIWMAFFDQKHETEVRAGENNGRKITNAHVVRKLVKIGEWNGAAVTMDLNMEAAIADGRDGCAVLLQSNETGPIIGAALLPFRS</sequence>
<dbReference type="InterPro" id="IPR036249">
    <property type="entry name" value="Thioredoxin-like_sf"/>
</dbReference>
<dbReference type="PANTHER" id="PTHR36057:SF1">
    <property type="entry name" value="LIPOPROTEIN LIPID ATTACHMENT SITE-LIKE PROTEIN, PUTATIVE (DUF1223)-RELATED"/>
    <property type="match status" value="1"/>
</dbReference>
<evidence type="ECO:0000313" key="1">
    <source>
        <dbReference type="EMBL" id="MBB3063932.1"/>
    </source>
</evidence>
<dbReference type="RefSeq" id="WP_183414741.1">
    <property type="nucleotide sequence ID" value="NZ_JACHXA010000001.1"/>
</dbReference>
<proteinExistence type="predicted"/>
<accession>A0A839SNA7</accession>
<dbReference type="AlphaFoldDB" id="A0A839SNA7"/>
<evidence type="ECO:0008006" key="3">
    <source>
        <dbReference type="Google" id="ProtNLM"/>
    </source>
</evidence>
<protein>
    <recommendedName>
        <fullName evidence="3">DUF1223 domain-containing protein</fullName>
    </recommendedName>
</protein>
<dbReference type="Pfam" id="PF06764">
    <property type="entry name" value="DUF1223"/>
    <property type="match status" value="1"/>
</dbReference>
<evidence type="ECO:0000313" key="2">
    <source>
        <dbReference type="Proteomes" id="UP000581135"/>
    </source>
</evidence>